<proteinExistence type="predicted"/>
<keyword evidence="3" id="KW-1185">Reference proteome</keyword>
<accession>A0A2G7FIX4</accession>
<sequence length="616" mass="68995">MNTQPHAQRPPDRAPRQEPTRESLTRSQSESPLRATSNSSKRSLQRPIDQAETRAFGLRDRKALRPSLVSDAGLRPDKNSPSRRLSGLQAFAAPPRRVSRRILPSDLSFKSPIVTRGNKLDRGLPDSPDDQLASELSNATGEANSHIDLHEGLEEPDLPPTPTQLGLERPPARPKGLLSSSPTMQHGSWGKRRTTDHLEQSPSKLRNIHYGEGDEDLLESNSNMAQVLFPKPVLEKRRLTTQLATEIKQLSDDIVELENWSKGSRYNVDDPELDMGKLVSILCEDPIRAKTAKLGPYDISMSSFISMLLPFSTKCSPITSEEHPPLNPFALDKLSHAEPYLTIFAPLKLKAYSNTYCGSDSDMHLEKHTLELSAPWPFPSRQLHLSINYETDPETQSVLSISVPMVIENKTPVYLRQWIESRLANPLLKLDLSGLCWGINRYWEASISRAKLWSRLEFQYPGLIRSRGTTKDTDKLDDFQNPDMPSLSNISLRQILPHLERTSMLFESGDGESVRAYFSCELTIDDWACEPRLVPGISVSAPSMMNGRLGSKVEQDVKGLFHTILNEKQSGRIGVDVDIEADAIVHAAEHILGALFCDEPENMRSKSRQKGDCICY</sequence>
<feature type="compositionally biased region" description="Polar residues" evidence="1">
    <location>
        <begin position="25"/>
        <end position="42"/>
    </location>
</feature>
<dbReference type="EMBL" id="NEXV01000664">
    <property type="protein sequence ID" value="PIG79731.1"/>
    <property type="molecule type" value="Genomic_DNA"/>
</dbReference>
<evidence type="ECO:0000313" key="3">
    <source>
        <dbReference type="Proteomes" id="UP000231358"/>
    </source>
</evidence>
<evidence type="ECO:0000313" key="2">
    <source>
        <dbReference type="EMBL" id="PIG79731.1"/>
    </source>
</evidence>
<organism evidence="2 3">
    <name type="scientific">Aspergillus arachidicola</name>
    <dbReference type="NCBI Taxonomy" id="656916"/>
    <lineage>
        <taxon>Eukaryota</taxon>
        <taxon>Fungi</taxon>
        <taxon>Dikarya</taxon>
        <taxon>Ascomycota</taxon>
        <taxon>Pezizomycotina</taxon>
        <taxon>Eurotiomycetes</taxon>
        <taxon>Eurotiomycetidae</taxon>
        <taxon>Eurotiales</taxon>
        <taxon>Aspergillaceae</taxon>
        <taxon>Aspergillus</taxon>
        <taxon>Aspergillus subgen. Circumdati</taxon>
    </lineage>
</organism>
<feature type="compositionally biased region" description="Polar residues" evidence="1">
    <location>
        <begin position="134"/>
        <end position="143"/>
    </location>
</feature>
<evidence type="ECO:0000256" key="1">
    <source>
        <dbReference type="SAM" id="MobiDB-lite"/>
    </source>
</evidence>
<comment type="caution">
    <text evidence="2">The sequence shown here is derived from an EMBL/GenBank/DDBJ whole genome shotgun (WGS) entry which is preliminary data.</text>
</comment>
<feature type="compositionally biased region" description="Basic and acidic residues" evidence="1">
    <location>
        <begin position="9"/>
        <end position="24"/>
    </location>
</feature>
<dbReference type="AlphaFoldDB" id="A0A2G7FIX4"/>
<reference evidence="2 3" key="1">
    <citation type="submission" date="2017-05" db="EMBL/GenBank/DDBJ databases">
        <title>Genome sequence for an aflatoxigenic pathogen of Argentinian peanut, Aspergillus arachidicola.</title>
        <authorList>
            <person name="Moore G."/>
            <person name="Beltz S.B."/>
            <person name="Mack B.M."/>
        </authorList>
    </citation>
    <scope>NUCLEOTIDE SEQUENCE [LARGE SCALE GENOMIC DNA]</scope>
    <source>
        <strain evidence="2 3">CBS 117610</strain>
    </source>
</reference>
<protein>
    <submittedName>
        <fullName evidence="2">Uncharacterized protein</fullName>
    </submittedName>
</protein>
<name>A0A2G7FIX4_9EURO</name>
<feature type="region of interest" description="Disordered" evidence="1">
    <location>
        <begin position="1"/>
        <end position="208"/>
    </location>
</feature>
<dbReference type="STRING" id="656916.A0A2G7FIX4"/>
<feature type="compositionally biased region" description="Basic and acidic residues" evidence="1">
    <location>
        <begin position="49"/>
        <end position="63"/>
    </location>
</feature>
<dbReference type="Proteomes" id="UP000231358">
    <property type="component" value="Unassembled WGS sequence"/>
</dbReference>
<gene>
    <name evidence="2" type="ORF">AARAC_008084</name>
</gene>